<feature type="domain" description="TF-B3" evidence="7">
    <location>
        <begin position="99"/>
        <end position="192"/>
    </location>
</feature>
<keyword evidence="2" id="KW-0805">Transcription regulation</keyword>
<dbReference type="GO" id="GO:0005634">
    <property type="term" value="C:nucleus"/>
    <property type="evidence" value="ECO:0007669"/>
    <property type="project" value="UniProtKB-SubCell"/>
</dbReference>
<dbReference type="PANTHER" id="PTHR31391">
    <property type="entry name" value="B3 DOMAIN-CONTAINING PROTEIN OS11G0197600-RELATED"/>
    <property type="match status" value="1"/>
</dbReference>
<feature type="compositionally biased region" description="Acidic residues" evidence="6">
    <location>
        <begin position="255"/>
        <end position="264"/>
    </location>
</feature>
<keyword evidence="5" id="KW-0539">Nucleus</keyword>
<feature type="compositionally biased region" description="Polar residues" evidence="6">
    <location>
        <begin position="219"/>
        <end position="233"/>
    </location>
</feature>
<proteinExistence type="predicted"/>
<reference evidence="8" key="1">
    <citation type="submission" date="2015-06" db="UniProtKB">
        <authorList>
            <consortium name="EnsemblPlants"/>
        </authorList>
    </citation>
    <scope>IDENTIFICATION</scope>
</reference>
<evidence type="ECO:0000256" key="4">
    <source>
        <dbReference type="ARBA" id="ARBA00023163"/>
    </source>
</evidence>
<keyword evidence="4" id="KW-0804">Transcription</keyword>
<evidence type="ECO:0000256" key="6">
    <source>
        <dbReference type="SAM" id="MobiDB-lite"/>
    </source>
</evidence>
<accession>M8AZ83</accession>
<name>M8AZ83_AEGTA</name>
<dbReference type="EnsemblPlants" id="EMT09782">
    <property type="protein sequence ID" value="EMT09782"/>
    <property type="gene ID" value="F775_16402"/>
</dbReference>
<dbReference type="Pfam" id="PF02362">
    <property type="entry name" value="B3"/>
    <property type="match status" value="3"/>
</dbReference>
<dbReference type="SUPFAM" id="SSF101936">
    <property type="entry name" value="DNA-binding pseudobarrel domain"/>
    <property type="match status" value="3"/>
</dbReference>
<evidence type="ECO:0000256" key="5">
    <source>
        <dbReference type="ARBA" id="ARBA00023242"/>
    </source>
</evidence>
<evidence type="ECO:0000313" key="8">
    <source>
        <dbReference type="EnsemblPlants" id="EMT09782"/>
    </source>
</evidence>
<dbReference type="InterPro" id="IPR003340">
    <property type="entry name" value="B3_DNA-bd"/>
</dbReference>
<dbReference type="SMART" id="SM01019">
    <property type="entry name" value="B3"/>
    <property type="match status" value="3"/>
</dbReference>
<dbReference type="CDD" id="cd10017">
    <property type="entry name" value="B3_DNA"/>
    <property type="match status" value="3"/>
</dbReference>
<dbReference type="PANTHER" id="PTHR31391:SF48">
    <property type="entry name" value="B3 DOMAIN-CONTAINING PROTEIN OS03G0620500"/>
    <property type="match status" value="1"/>
</dbReference>
<dbReference type="InterPro" id="IPR044837">
    <property type="entry name" value="REM16-like"/>
</dbReference>
<evidence type="ECO:0000259" key="7">
    <source>
        <dbReference type="PROSITE" id="PS50863"/>
    </source>
</evidence>
<feature type="compositionally biased region" description="Basic and acidic residues" evidence="6">
    <location>
        <begin position="265"/>
        <end position="281"/>
    </location>
</feature>
<dbReference type="AlphaFoldDB" id="M8AZ83"/>
<feature type="domain" description="TF-B3" evidence="7">
    <location>
        <begin position="543"/>
        <end position="641"/>
    </location>
</feature>
<evidence type="ECO:0000256" key="2">
    <source>
        <dbReference type="ARBA" id="ARBA00023015"/>
    </source>
</evidence>
<dbReference type="InterPro" id="IPR015300">
    <property type="entry name" value="DNA-bd_pseudobarrel_sf"/>
</dbReference>
<sequence length="644" mass="72175">MGLEPISNFSRSCGSLYNYTEFGGASCQDEFQVLDLLHCWLVERSDWNAGCTLALEQQHCNPGAGIFDNPVHGTGLAASQMEKLCDCCKRYADHLDEKMKCFRRHMGADFRHGMIIPKKFIDNFGGMISRTIELESSNGNMYVFEVSKRMGNTVLHRGWQAFIDEHHIEENDSLLFRHIEKSRFEILVLDSDDCEKVFFCPGINIVSNVEERGADSVNISNSSRDYATRSSGSKRLCTGEDTENENTDAIYSSSEDSEEGTEDIPSEHESSFELDDGHTPSRQDYVLARGRTLSRVQDEKVTTLIQDVGAEIPVFVAVMKPSNVKSQTSALVIPKGYAVEHFPPKSQTVTLQRPGKSKKWHPRFHIRKDKHGSILCGPGWFDFVRDTRVQVGDICIFERMMKKGTGRTFSSLRVHLLRKSMLHSGGSGTGPKRVSLTHGKTRVNSATPKGARTTDGRTRAKATSTASVRKEPGDEMFPGGNAPSSVHSHGHEARQGPVESNKSRGPRKRPYIISSTACLTREQEMNVDKRARSLQSDVPIYASVMNKSSVGDNSLYAVTICRKYAAEYLPAGAQTVTLLRAEKSKTWEVKVNPRIGNAKMLKGGWREFAHDNHLKLKDICLFQLMTDQRKLTMMVDIIRHNEKR</sequence>
<dbReference type="GO" id="GO:0003677">
    <property type="term" value="F:DNA binding"/>
    <property type="evidence" value="ECO:0007669"/>
    <property type="project" value="UniProtKB-KW"/>
</dbReference>
<organism evidence="8">
    <name type="scientific">Aegilops tauschii</name>
    <name type="common">Tausch's goatgrass</name>
    <name type="synonym">Aegilops squarrosa</name>
    <dbReference type="NCBI Taxonomy" id="37682"/>
    <lineage>
        <taxon>Eukaryota</taxon>
        <taxon>Viridiplantae</taxon>
        <taxon>Streptophyta</taxon>
        <taxon>Embryophyta</taxon>
        <taxon>Tracheophyta</taxon>
        <taxon>Spermatophyta</taxon>
        <taxon>Magnoliopsida</taxon>
        <taxon>Liliopsida</taxon>
        <taxon>Poales</taxon>
        <taxon>Poaceae</taxon>
        <taxon>BOP clade</taxon>
        <taxon>Pooideae</taxon>
        <taxon>Triticodae</taxon>
        <taxon>Triticeae</taxon>
        <taxon>Triticinae</taxon>
        <taxon>Aegilops</taxon>
    </lineage>
</organism>
<dbReference type="PROSITE" id="PS50863">
    <property type="entry name" value="B3"/>
    <property type="match status" value="3"/>
</dbReference>
<feature type="region of interest" description="Disordered" evidence="6">
    <location>
        <begin position="219"/>
        <end position="281"/>
    </location>
</feature>
<evidence type="ECO:0000256" key="3">
    <source>
        <dbReference type="ARBA" id="ARBA00023125"/>
    </source>
</evidence>
<feature type="domain" description="TF-B3" evidence="7">
    <location>
        <begin position="316"/>
        <end position="420"/>
    </location>
</feature>
<keyword evidence="3" id="KW-0238">DNA-binding</keyword>
<protein>
    <submittedName>
        <fullName evidence="8">B3 domain-containing protein</fullName>
    </submittedName>
</protein>
<dbReference type="Gene3D" id="2.40.330.10">
    <property type="entry name" value="DNA-binding pseudobarrel domain"/>
    <property type="match status" value="3"/>
</dbReference>
<evidence type="ECO:0000256" key="1">
    <source>
        <dbReference type="ARBA" id="ARBA00004123"/>
    </source>
</evidence>
<dbReference type="ExpressionAtlas" id="M8AZ83">
    <property type="expression patterns" value="baseline"/>
</dbReference>
<comment type="subcellular location">
    <subcellularLocation>
        <location evidence="1">Nucleus</location>
    </subcellularLocation>
</comment>
<feature type="region of interest" description="Disordered" evidence="6">
    <location>
        <begin position="422"/>
        <end position="509"/>
    </location>
</feature>